<organism evidence="2 3">
    <name type="scientific">Prorocentrum cordatum</name>
    <dbReference type="NCBI Taxonomy" id="2364126"/>
    <lineage>
        <taxon>Eukaryota</taxon>
        <taxon>Sar</taxon>
        <taxon>Alveolata</taxon>
        <taxon>Dinophyceae</taxon>
        <taxon>Prorocentrales</taxon>
        <taxon>Prorocentraceae</taxon>
        <taxon>Prorocentrum</taxon>
    </lineage>
</organism>
<reference evidence="2" key="1">
    <citation type="submission" date="2023-10" db="EMBL/GenBank/DDBJ databases">
        <authorList>
            <person name="Chen Y."/>
            <person name="Shah S."/>
            <person name="Dougan E. K."/>
            <person name="Thang M."/>
            <person name="Chan C."/>
        </authorList>
    </citation>
    <scope>NUCLEOTIDE SEQUENCE [LARGE SCALE GENOMIC DNA]</scope>
</reference>
<evidence type="ECO:0000313" key="2">
    <source>
        <dbReference type="EMBL" id="CAK0901162.1"/>
    </source>
</evidence>
<accession>A0ABN9XN08</accession>
<dbReference type="Proteomes" id="UP001189429">
    <property type="component" value="Unassembled WGS sequence"/>
</dbReference>
<protein>
    <submittedName>
        <fullName evidence="2">Uncharacterized protein</fullName>
    </submittedName>
</protein>
<dbReference type="EMBL" id="CAUYUJ010020893">
    <property type="protein sequence ID" value="CAK0901162.1"/>
    <property type="molecule type" value="Genomic_DNA"/>
</dbReference>
<keyword evidence="3" id="KW-1185">Reference proteome</keyword>
<comment type="caution">
    <text evidence="2">The sequence shown here is derived from an EMBL/GenBank/DDBJ whole genome shotgun (WGS) entry which is preliminary data.</text>
</comment>
<feature type="compositionally biased region" description="Basic and acidic residues" evidence="1">
    <location>
        <begin position="94"/>
        <end position="105"/>
    </location>
</feature>
<proteinExistence type="predicted"/>
<evidence type="ECO:0000256" key="1">
    <source>
        <dbReference type="SAM" id="MobiDB-lite"/>
    </source>
</evidence>
<gene>
    <name evidence="2" type="ORF">PCOR1329_LOCUS78225</name>
</gene>
<evidence type="ECO:0000313" key="3">
    <source>
        <dbReference type="Proteomes" id="UP001189429"/>
    </source>
</evidence>
<name>A0ABN9XN08_9DINO</name>
<feature type="region of interest" description="Disordered" evidence="1">
    <location>
        <begin position="1"/>
        <end position="130"/>
    </location>
</feature>
<sequence length="130" mass="14239">MLTRLDSRRQVQGPLGVSRSSPEGCFPPAPAPRRKTFSLLLEKQPSREVRGPARNQCEPTQFLPPRGFPPLPDARAALCGPGGRLRGSSPEAPHAARERQREKHGTTAARRPGADPLSKDMRRGCSRADR</sequence>
<feature type="compositionally biased region" description="Basic and acidic residues" evidence="1">
    <location>
        <begin position="117"/>
        <end position="130"/>
    </location>
</feature>